<sequence length="83" mass="9742">MKTKRSMPKSMLTIKEKRDTINFDELEAFLKGRLSNGYKPKKASVLCLKDIFILCMGYFEGYRSQELLNMKIADIYDRGIPLW</sequence>
<keyword evidence="2" id="KW-1185">Reference proteome</keyword>
<dbReference type="Proteomes" id="UP001162164">
    <property type="component" value="Unassembled WGS sequence"/>
</dbReference>
<gene>
    <name evidence="1" type="ORF">NQ317_017736</name>
</gene>
<reference evidence="1" key="1">
    <citation type="journal article" date="2023" name="Insect Mol. Biol.">
        <title>Genome sequencing provides insights into the evolution of gene families encoding plant cell wall-degrading enzymes in longhorned beetles.</title>
        <authorList>
            <person name="Shin N.R."/>
            <person name="Okamura Y."/>
            <person name="Kirsch R."/>
            <person name="Pauchet Y."/>
        </authorList>
    </citation>
    <scope>NUCLEOTIDE SEQUENCE</scope>
    <source>
        <strain evidence="1">MMC_N1</strain>
    </source>
</reference>
<evidence type="ECO:0000313" key="2">
    <source>
        <dbReference type="Proteomes" id="UP001162164"/>
    </source>
</evidence>
<evidence type="ECO:0000313" key="1">
    <source>
        <dbReference type="EMBL" id="KAJ8976694.1"/>
    </source>
</evidence>
<dbReference type="EMBL" id="JAPWTJ010000639">
    <property type="protein sequence ID" value="KAJ8976694.1"/>
    <property type="molecule type" value="Genomic_DNA"/>
</dbReference>
<accession>A0ABQ9JFJ9</accession>
<proteinExistence type="predicted"/>
<name>A0ABQ9JFJ9_9CUCU</name>
<organism evidence="1 2">
    <name type="scientific">Molorchus minor</name>
    <dbReference type="NCBI Taxonomy" id="1323400"/>
    <lineage>
        <taxon>Eukaryota</taxon>
        <taxon>Metazoa</taxon>
        <taxon>Ecdysozoa</taxon>
        <taxon>Arthropoda</taxon>
        <taxon>Hexapoda</taxon>
        <taxon>Insecta</taxon>
        <taxon>Pterygota</taxon>
        <taxon>Neoptera</taxon>
        <taxon>Endopterygota</taxon>
        <taxon>Coleoptera</taxon>
        <taxon>Polyphaga</taxon>
        <taxon>Cucujiformia</taxon>
        <taxon>Chrysomeloidea</taxon>
        <taxon>Cerambycidae</taxon>
        <taxon>Lamiinae</taxon>
        <taxon>Monochamini</taxon>
        <taxon>Molorchus</taxon>
    </lineage>
</organism>
<protein>
    <submittedName>
        <fullName evidence="1">Uncharacterized protein</fullName>
    </submittedName>
</protein>
<comment type="caution">
    <text evidence="1">The sequence shown here is derived from an EMBL/GenBank/DDBJ whole genome shotgun (WGS) entry which is preliminary data.</text>
</comment>